<keyword evidence="4" id="KW-1185">Reference proteome</keyword>
<reference evidence="3 4" key="1">
    <citation type="journal article" date="2020" name="Nat. Food">
        <title>A phased Vanilla planifolia genome enables genetic improvement of flavour and production.</title>
        <authorList>
            <person name="Hasing T."/>
            <person name="Tang H."/>
            <person name="Brym M."/>
            <person name="Khazi F."/>
            <person name="Huang T."/>
            <person name="Chambers A.H."/>
        </authorList>
    </citation>
    <scope>NUCLEOTIDE SEQUENCE [LARGE SCALE GENOMIC DNA]</scope>
    <source>
        <tissue evidence="3">Leaf</tissue>
    </source>
</reference>
<proteinExistence type="predicted"/>
<keyword evidence="2" id="KW-1133">Transmembrane helix</keyword>
<feature type="transmembrane region" description="Helical" evidence="2">
    <location>
        <begin position="53"/>
        <end position="76"/>
    </location>
</feature>
<dbReference type="AlphaFoldDB" id="A0A835QZE0"/>
<keyword evidence="2" id="KW-0812">Transmembrane</keyword>
<comment type="caution">
    <text evidence="3">The sequence shown here is derived from an EMBL/GenBank/DDBJ whole genome shotgun (WGS) entry which is preliminary data.</text>
</comment>
<organism evidence="3 4">
    <name type="scientific">Vanilla planifolia</name>
    <name type="common">Vanilla</name>
    <dbReference type="NCBI Taxonomy" id="51239"/>
    <lineage>
        <taxon>Eukaryota</taxon>
        <taxon>Viridiplantae</taxon>
        <taxon>Streptophyta</taxon>
        <taxon>Embryophyta</taxon>
        <taxon>Tracheophyta</taxon>
        <taxon>Spermatophyta</taxon>
        <taxon>Magnoliopsida</taxon>
        <taxon>Liliopsida</taxon>
        <taxon>Asparagales</taxon>
        <taxon>Orchidaceae</taxon>
        <taxon>Vanilloideae</taxon>
        <taxon>Vanilleae</taxon>
        <taxon>Vanilla</taxon>
    </lineage>
</organism>
<keyword evidence="2" id="KW-0472">Membrane</keyword>
<dbReference type="Proteomes" id="UP000636800">
    <property type="component" value="Chromosome 5"/>
</dbReference>
<dbReference type="OrthoDB" id="686539at2759"/>
<sequence>MADKPSSREQQLLPRFSPTSALTAPPMRLTQYPILSVSRGQNGFTGGTFRGSFGGLAAGVGFGVGFVFGLQGVEVAEKKTSVRKRRGAVVFEAMRRKLLCFRSTG</sequence>
<protein>
    <submittedName>
        <fullName evidence="3">Uncharacterized protein</fullName>
    </submittedName>
</protein>
<name>A0A835QZE0_VANPL</name>
<evidence type="ECO:0000313" key="4">
    <source>
        <dbReference type="Proteomes" id="UP000636800"/>
    </source>
</evidence>
<evidence type="ECO:0000256" key="1">
    <source>
        <dbReference type="SAM" id="MobiDB-lite"/>
    </source>
</evidence>
<accession>A0A835QZE0</accession>
<feature type="region of interest" description="Disordered" evidence="1">
    <location>
        <begin position="1"/>
        <end position="22"/>
    </location>
</feature>
<evidence type="ECO:0000313" key="3">
    <source>
        <dbReference type="EMBL" id="KAG0479986.1"/>
    </source>
</evidence>
<evidence type="ECO:0000256" key="2">
    <source>
        <dbReference type="SAM" id="Phobius"/>
    </source>
</evidence>
<gene>
    <name evidence="3" type="ORF">HPP92_010844</name>
</gene>
<dbReference type="EMBL" id="JADCNL010000005">
    <property type="protein sequence ID" value="KAG0479986.1"/>
    <property type="molecule type" value="Genomic_DNA"/>
</dbReference>